<evidence type="ECO:0000313" key="2">
    <source>
        <dbReference type="Proteomes" id="UP000034316"/>
    </source>
</evidence>
<dbReference type="Proteomes" id="UP000034316">
    <property type="component" value="Unassembled WGS sequence"/>
</dbReference>
<dbReference type="AlphaFoldDB" id="A0A0G0DH15"/>
<sequence>MLTKSDETIFTLFINRDGFGIEGLSDQYFTEIKNNKISIINKDRDTESISGGVTTNTMKLNNNQYSFYYNFDINERITSLATFDQILSTFKFTE</sequence>
<proteinExistence type="predicted"/>
<name>A0A0G0DH15_9BACT</name>
<dbReference type="STRING" id="1618333.UR93_C0023G0020"/>
<accession>A0A0G0DH15</accession>
<evidence type="ECO:0000313" key="1">
    <source>
        <dbReference type="EMBL" id="KKP88066.1"/>
    </source>
</evidence>
<dbReference type="EMBL" id="LBRB01000023">
    <property type="protein sequence ID" value="KKP88066.1"/>
    <property type="molecule type" value="Genomic_DNA"/>
</dbReference>
<organism evidence="1 2">
    <name type="scientific">Berkelbacteria bacterium GW2011_GWA2_35_9</name>
    <dbReference type="NCBI Taxonomy" id="1618333"/>
    <lineage>
        <taxon>Bacteria</taxon>
        <taxon>Candidatus Berkelbacteria</taxon>
    </lineage>
</organism>
<gene>
    <name evidence="1" type="ORF">UR93_C0023G0020</name>
</gene>
<reference evidence="1 2" key="1">
    <citation type="journal article" date="2015" name="Nature">
        <title>rRNA introns, odd ribosomes, and small enigmatic genomes across a large radiation of phyla.</title>
        <authorList>
            <person name="Brown C.T."/>
            <person name="Hug L.A."/>
            <person name="Thomas B.C."/>
            <person name="Sharon I."/>
            <person name="Castelle C.J."/>
            <person name="Singh A."/>
            <person name="Wilkins M.J."/>
            <person name="Williams K.H."/>
            <person name="Banfield J.F."/>
        </authorList>
    </citation>
    <scope>NUCLEOTIDE SEQUENCE [LARGE SCALE GENOMIC DNA]</scope>
</reference>
<comment type="caution">
    <text evidence="1">The sequence shown here is derived from an EMBL/GenBank/DDBJ whole genome shotgun (WGS) entry which is preliminary data.</text>
</comment>
<protein>
    <submittedName>
        <fullName evidence="1">Uncharacterized protein</fullName>
    </submittedName>
</protein>